<comment type="similarity">
    <text evidence="2">Belongs to the galactose-1-phosphate uridylyltransferase type 1 family.</text>
</comment>
<dbReference type="UniPathway" id="UPA00214"/>
<evidence type="ECO:0000256" key="10">
    <source>
        <dbReference type="PROSITE-ProRule" id="PRU00464"/>
    </source>
</evidence>
<keyword evidence="6" id="KW-0862">Zinc</keyword>
<evidence type="ECO:0000256" key="2">
    <source>
        <dbReference type="ARBA" id="ARBA00010951"/>
    </source>
</evidence>
<dbReference type="EMBL" id="FRDJ01000009">
    <property type="protein sequence ID" value="SHN65691.1"/>
    <property type="molecule type" value="Genomic_DNA"/>
</dbReference>
<dbReference type="InterPro" id="IPR005849">
    <property type="entry name" value="GalP_Utransf_N"/>
</dbReference>
<gene>
    <name evidence="12" type="ORF">SAMN02745226_01525</name>
</gene>
<keyword evidence="5" id="KW-0479">Metal-binding</keyword>
<evidence type="ECO:0000256" key="4">
    <source>
        <dbReference type="ARBA" id="ARBA00022695"/>
    </source>
</evidence>
<dbReference type="RefSeq" id="WP_072760133.1">
    <property type="nucleotide sequence ID" value="NZ_FRDJ01000009.1"/>
</dbReference>
<evidence type="ECO:0000259" key="11">
    <source>
        <dbReference type="PROSITE" id="PS51084"/>
    </source>
</evidence>
<dbReference type="PANTHER" id="PTHR42763">
    <property type="entry name" value="ADP-GLUCOSE PHOSPHORYLASE"/>
    <property type="match status" value="1"/>
</dbReference>
<organism evidence="12 13">
    <name type="scientific">Fervidobacterium gondwanense DSM 13020</name>
    <dbReference type="NCBI Taxonomy" id="1121883"/>
    <lineage>
        <taxon>Bacteria</taxon>
        <taxon>Thermotogati</taxon>
        <taxon>Thermotogota</taxon>
        <taxon>Thermotogae</taxon>
        <taxon>Thermotogales</taxon>
        <taxon>Fervidobacteriaceae</taxon>
        <taxon>Fervidobacterium</taxon>
    </lineage>
</organism>
<dbReference type="Gene3D" id="3.30.428.10">
    <property type="entry name" value="HIT-like"/>
    <property type="match status" value="2"/>
</dbReference>
<dbReference type="SUPFAM" id="SSF54197">
    <property type="entry name" value="HIT-like"/>
    <property type="match status" value="2"/>
</dbReference>
<evidence type="ECO:0000256" key="6">
    <source>
        <dbReference type="ARBA" id="ARBA00022833"/>
    </source>
</evidence>
<sequence>MPEYRKDPVVKRWVIISTERAKRPHDFQVQPEEVKVAFCPFDYGNEHTTPPEILAFRPADTQPNTPGWWVRVVSNKFPAVDPELPVDRYGHGMYDAMTGFGYHEVIVETPDHESTFALYDYKQAEEVVWAYVTRFRTMAKDERVKYILVFRNHGKEGGASLAHPHSQIIATPVVPKTVQEELDGAKDYYSYKERCVFCDMINQEKIENRRLIEENEHFIAFEPYAARFPFETWVLPKRHSHDFGSITEDEVRSFARIMKDVLHRIYVVLNNPPYNFLIHTAPVFEEGKTYYHWHVEIIPRLTRVAGFEWGSGFYINPVPPEDAARYLTENYQEALEKQSK</sequence>
<dbReference type="Proteomes" id="UP000184207">
    <property type="component" value="Unassembled WGS sequence"/>
</dbReference>
<dbReference type="GO" id="GO:0008108">
    <property type="term" value="F:UDP-glucose:hexose-1-phosphate uridylyltransferase activity"/>
    <property type="evidence" value="ECO:0007669"/>
    <property type="project" value="UniProtKB-UniRule"/>
</dbReference>
<reference evidence="13" key="1">
    <citation type="submission" date="2016-12" db="EMBL/GenBank/DDBJ databases">
        <authorList>
            <person name="Varghese N."/>
            <person name="Submissions S."/>
        </authorList>
    </citation>
    <scope>NUCLEOTIDE SEQUENCE [LARGE SCALE GENOMIC DNA]</scope>
    <source>
        <strain evidence="13">DSM 13020</strain>
    </source>
</reference>
<evidence type="ECO:0000256" key="3">
    <source>
        <dbReference type="ARBA" id="ARBA00022679"/>
    </source>
</evidence>
<dbReference type="GO" id="GO:0006012">
    <property type="term" value="P:galactose metabolic process"/>
    <property type="evidence" value="ECO:0007669"/>
    <property type="project" value="UniProtKB-UniRule"/>
</dbReference>
<evidence type="ECO:0000256" key="5">
    <source>
        <dbReference type="ARBA" id="ARBA00022723"/>
    </source>
</evidence>
<evidence type="ECO:0000313" key="12">
    <source>
        <dbReference type="EMBL" id="SHN65691.1"/>
    </source>
</evidence>
<dbReference type="AlphaFoldDB" id="A0A1M7T4S4"/>
<evidence type="ECO:0000256" key="1">
    <source>
        <dbReference type="ARBA" id="ARBA00001947"/>
    </source>
</evidence>
<protein>
    <recommendedName>
        <fullName evidence="8">Galactose-1-phosphate uridylyltransferase</fullName>
        <ecNumber evidence="8">2.7.7.12</ecNumber>
    </recommendedName>
</protein>
<proteinExistence type="inferred from homology"/>
<dbReference type="InterPro" id="IPR053177">
    <property type="entry name" value="ADP-glucose_phosphorylase"/>
</dbReference>
<dbReference type="PROSITE" id="PS51084">
    <property type="entry name" value="HIT_2"/>
    <property type="match status" value="1"/>
</dbReference>
<dbReference type="GO" id="GO:0008270">
    <property type="term" value="F:zinc ion binding"/>
    <property type="evidence" value="ECO:0007669"/>
    <property type="project" value="InterPro"/>
</dbReference>
<evidence type="ECO:0000256" key="7">
    <source>
        <dbReference type="ARBA" id="ARBA00023277"/>
    </source>
</evidence>
<dbReference type="Pfam" id="PF02744">
    <property type="entry name" value="GalP_UDP_tr_C"/>
    <property type="match status" value="1"/>
</dbReference>
<name>A0A1M7T4S4_FERGO</name>
<evidence type="ECO:0000313" key="13">
    <source>
        <dbReference type="Proteomes" id="UP000184207"/>
    </source>
</evidence>
<keyword evidence="4 12" id="KW-0548">Nucleotidyltransferase</keyword>
<dbReference type="InterPro" id="IPR036265">
    <property type="entry name" value="HIT-like_sf"/>
</dbReference>
<dbReference type="STRING" id="1121883.SAMN02745226_01525"/>
<dbReference type="PANTHER" id="PTHR42763:SF1">
    <property type="entry name" value="UDP-GLUCOSE--HEXOSE-1-PHOSPHATE URIDYLYLTRANSFERASE"/>
    <property type="match status" value="1"/>
</dbReference>
<evidence type="ECO:0000256" key="9">
    <source>
        <dbReference type="PIRSR" id="PIRSR000808-1"/>
    </source>
</evidence>
<dbReference type="PIRSF" id="PIRSF000808">
    <property type="entry name" value="GalT"/>
    <property type="match status" value="1"/>
</dbReference>
<keyword evidence="7" id="KW-0119">Carbohydrate metabolism</keyword>
<evidence type="ECO:0000256" key="8">
    <source>
        <dbReference type="NCBIfam" id="TIGR00209"/>
    </source>
</evidence>
<dbReference type="CDD" id="cd00608">
    <property type="entry name" value="GalT"/>
    <property type="match status" value="1"/>
</dbReference>
<dbReference type="InterPro" id="IPR011146">
    <property type="entry name" value="HIT-like"/>
</dbReference>
<keyword evidence="3 12" id="KW-0808">Transferase</keyword>
<feature type="active site" description="Tele-UMP-histidine intermediate" evidence="9">
    <location>
        <position position="165"/>
    </location>
</feature>
<dbReference type="Pfam" id="PF01087">
    <property type="entry name" value="GalP_UDP_transf"/>
    <property type="match status" value="1"/>
</dbReference>
<dbReference type="EC" id="2.7.7.12" evidence="8"/>
<dbReference type="OrthoDB" id="9769064at2"/>
<dbReference type="InterPro" id="IPR005850">
    <property type="entry name" value="GalP_Utransf_C"/>
</dbReference>
<comment type="cofactor">
    <cofactor evidence="1">
        <name>Zn(2+)</name>
        <dbReference type="ChEBI" id="CHEBI:29105"/>
    </cofactor>
</comment>
<dbReference type="InterPro" id="IPR001937">
    <property type="entry name" value="GalP_UDPtransf1"/>
</dbReference>
<comment type="caution">
    <text evidence="10">Lacks conserved residue(s) required for the propagation of feature annotation.</text>
</comment>
<feature type="domain" description="HIT" evidence="11">
    <location>
        <begin position="196"/>
        <end position="309"/>
    </location>
</feature>
<keyword evidence="13" id="KW-1185">Reference proteome</keyword>
<accession>A0A1M7T4S4</accession>
<dbReference type="NCBIfam" id="TIGR00209">
    <property type="entry name" value="galT_1"/>
    <property type="match status" value="1"/>
</dbReference>